<dbReference type="Proteomes" id="UP000827872">
    <property type="component" value="Linkage Group LG14"/>
</dbReference>
<sequence length="309" mass="35009">MELKEKRSLHSGSQGHQESSEGGSWLLDREHIPTPSNSSVGAGRSDMVLEKGSIVDAALLLVDGIYGAKEGGPQQAMPCTGTTSQDFRILDRVPGMKFLSHLVGSEVLSDHSIISPYTSRVLKPYIRRGIMRPNHWKLQLLAEPVTHMHTRATPVGLLNQSHPLIIATHASNHISHYQLHVSVSFFWPGIDLSECLQYPDFSVVVLYKKVIVAFGFMVPDVKYNEAYISFLFVHPEWRRSGTATFMIYHLIQTCMGKDVTLHVSASNPAMLLYQKFGFKTEEYILDFYDKYYPLDSKECRHAFLLRLRR</sequence>
<reference evidence="1" key="1">
    <citation type="submission" date="2021-08" db="EMBL/GenBank/DDBJ databases">
        <title>The first chromosome-level gecko genome reveals the dynamic sex chromosomes of Neotropical dwarf geckos (Sphaerodactylidae: Sphaerodactylus).</title>
        <authorList>
            <person name="Pinto B.J."/>
            <person name="Keating S.E."/>
            <person name="Gamble T."/>
        </authorList>
    </citation>
    <scope>NUCLEOTIDE SEQUENCE</scope>
    <source>
        <strain evidence="1">TG3544</strain>
    </source>
</reference>
<keyword evidence="2" id="KW-1185">Reference proteome</keyword>
<accession>A0ACB8EBN4</accession>
<comment type="caution">
    <text evidence="1">The sequence shown here is derived from an EMBL/GenBank/DDBJ whole genome shotgun (WGS) entry which is preliminary data.</text>
</comment>
<dbReference type="EMBL" id="CM037627">
    <property type="protein sequence ID" value="KAH7989717.1"/>
    <property type="molecule type" value="Genomic_DNA"/>
</dbReference>
<organism evidence="1 2">
    <name type="scientific">Sphaerodactylus townsendi</name>
    <dbReference type="NCBI Taxonomy" id="933632"/>
    <lineage>
        <taxon>Eukaryota</taxon>
        <taxon>Metazoa</taxon>
        <taxon>Chordata</taxon>
        <taxon>Craniata</taxon>
        <taxon>Vertebrata</taxon>
        <taxon>Euteleostomi</taxon>
        <taxon>Lepidosauria</taxon>
        <taxon>Squamata</taxon>
        <taxon>Bifurcata</taxon>
        <taxon>Gekkota</taxon>
        <taxon>Sphaerodactylidae</taxon>
        <taxon>Sphaerodactylus</taxon>
    </lineage>
</organism>
<proteinExistence type="predicted"/>
<protein>
    <submittedName>
        <fullName evidence="1">Cysteine-rich protein 2-binding protein</fullName>
    </submittedName>
</protein>
<evidence type="ECO:0000313" key="1">
    <source>
        <dbReference type="EMBL" id="KAH7989717.1"/>
    </source>
</evidence>
<gene>
    <name evidence="1" type="primary">KAT14_2</name>
    <name evidence="1" type="ORF">K3G42_013529</name>
</gene>
<name>A0ACB8EBN4_9SAUR</name>
<evidence type="ECO:0000313" key="2">
    <source>
        <dbReference type="Proteomes" id="UP000827872"/>
    </source>
</evidence>